<dbReference type="AlphaFoldDB" id="A0A7H0F000"/>
<gene>
    <name evidence="1" type="ORF">IAR63_16330</name>
</gene>
<dbReference type="EMBL" id="CP060822">
    <property type="protein sequence ID" value="QNP29366.1"/>
    <property type="molecule type" value="Genomic_DNA"/>
</dbReference>
<reference evidence="1 2" key="1">
    <citation type="submission" date="2020-08" db="EMBL/GenBank/DDBJ databases">
        <title>Complete genome sequence of Raphidiopsis curvispora isolated from drinking water reservoir in South Korea.</title>
        <authorList>
            <person name="Jeong J."/>
        </authorList>
    </citation>
    <scope>NUCLEOTIDE SEQUENCE [LARGE SCALE GENOMIC DNA]</scope>
    <source>
        <strain evidence="1 2">GIHE-G1</strain>
    </source>
</reference>
<sequence length="191" mass="21428">MILTASAIKRVQINLQRRGIRITSRQIRDNWNSSLSEKENQKRLENLFQSELVPVPIPPLGDHVITLDEPPELPQNKEITLAEKQTISTVAKDLGFILPQDELKAIASSLREDSEITSITAIKEAILKFIAKKGERTRREVDTALSEIATAYAAEQLISSRLFASSLTNLSKEVKGDRFLSKSQCNTLCKR</sequence>
<evidence type="ECO:0000313" key="2">
    <source>
        <dbReference type="Proteomes" id="UP000516013"/>
    </source>
</evidence>
<protein>
    <submittedName>
        <fullName evidence="1">Uncharacterized protein</fullName>
    </submittedName>
</protein>
<organism evidence="1 2">
    <name type="scientific">Cylindrospermopsis curvispora GIHE-G1</name>
    <dbReference type="NCBI Taxonomy" id="2666332"/>
    <lineage>
        <taxon>Bacteria</taxon>
        <taxon>Bacillati</taxon>
        <taxon>Cyanobacteriota</taxon>
        <taxon>Cyanophyceae</taxon>
        <taxon>Nostocales</taxon>
        <taxon>Aphanizomenonaceae</taxon>
        <taxon>Cylindrospermopsis</taxon>
    </lineage>
</organism>
<accession>A0A7H0F000</accession>
<dbReference type="Proteomes" id="UP000516013">
    <property type="component" value="Chromosome"/>
</dbReference>
<dbReference type="KEGG" id="ccur:IAR63_16330"/>
<dbReference type="RefSeq" id="WP_187706000.1">
    <property type="nucleotide sequence ID" value="NZ_CP060822.1"/>
</dbReference>
<name>A0A7H0F000_9CYAN</name>
<proteinExistence type="predicted"/>
<keyword evidence="2" id="KW-1185">Reference proteome</keyword>
<evidence type="ECO:0000313" key="1">
    <source>
        <dbReference type="EMBL" id="QNP29366.1"/>
    </source>
</evidence>